<organism evidence="3">
    <name type="scientific">Accumulibacter regalis</name>
    <dbReference type="NCBI Taxonomy" id="522306"/>
    <lineage>
        <taxon>Bacteria</taxon>
        <taxon>Pseudomonadati</taxon>
        <taxon>Pseudomonadota</taxon>
        <taxon>Betaproteobacteria</taxon>
        <taxon>Candidatus Accumulibacter</taxon>
    </lineage>
</organism>
<name>C7RRB1_ACCRE</name>
<dbReference type="EMBL" id="CP001715">
    <property type="protein sequence ID" value="ACV37622.1"/>
    <property type="molecule type" value="Genomic_DNA"/>
</dbReference>
<dbReference type="eggNOG" id="COG1132">
    <property type="taxonomic scope" value="Bacteria"/>
</dbReference>
<evidence type="ECO:0008006" key="4">
    <source>
        <dbReference type="Google" id="ProtNLM"/>
    </source>
</evidence>
<dbReference type="InterPro" id="IPR007111">
    <property type="entry name" value="NACHT_NTPase"/>
</dbReference>
<dbReference type="Pfam" id="PF13271">
    <property type="entry name" value="DUF4062"/>
    <property type="match status" value="1"/>
</dbReference>
<evidence type="ECO:0000313" key="3">
    <source>
        <dbReference type="EMBL" id="ACV37622.1"/>
    </source>
</evidence>
<reference evidence="3" key="1">
    <citation type="submission" date="2009-08" db="EMBL/GenBank/DDBJ databases">
        <authorList>
            <consortium name="US DOE Joint Genome Institute"/>
            <person name="Lucas S."/>
            <person name="Copeland A."/>
            <person name="Lapidus A."/>
            <person name="Glavina del Rio T."/>
            <person name="Dalin E."/>
            <person name="Tice H."/>
            <person name="Bruce D."/>
            <person name="Barry K."/>
            <person name="Pitluck S."/>
            <person name="Lowry S."/>
            <person name="Larimer F."/>
            <person name="Land M."/>
            <person name="Hauser L."/>
            <person name="Kyrpides N."/>
            <person name="Ivanova N."/>
            <person name="McMahon K.D."/>
            <person name="Hugenholtz P."/>
        </authorList>
    </citation>
    <scope>NUCLEOTIDE SEQUENCE</scope>
    <source>
        <strain evidence="3">UW-1</strain>
    </source>
</reference>
<dbReference type="InterPro" id="IPR025139">
    <property type="entry name" value="DUF4062"/>
</dbReference>
<evidence type="ECO:0000259" key="1">
    <source>
        <dbReference type="Pfam" id="PF05729"/>
    </source>
</evidence>
<dbReference type="KEGG" id="app:CAP2UW1_4386"/>
<proteinExistence type="predicted"/>
<feature type="domain" description="NACHT" evidence="1">
    <location>
        <begin position="363"/>
        <end position="508"/>
    </location>
</feature>
<accession>C7RRB1</accession>
<feature type="domain" description="DUF4062" evidence="2">
    <location>
        <begin position="17"/>
        <end position="121"/>
    </location>
</feature>
<dbReference type="HOGENOM" id="CLU_003627_0_0_4"/>
<reference evidence="3" key="2">
    <citation type="submission" date="2009-09" db="EMBL/GenBank/DDBJ databases">
        <title>Complete sequence of chromosome of Candidatus Accumulibacter phosphatis clade IIA str. UW-1.</title>
        <authorList>
            <consortium name="US DOE Joint Genome Institute"/>
            <person name="Martin H.G."/>
            <person name="Ivanova N."/>
            <person name="Kunin V."/>
            <person name="Warnecke F."/>
            <person name="Barry K."/>
            <person name="He S."/>
            <person name="Salamov A."/>
            <person name="Szeto E."/>
            <person name="Dalin E."/>
            <person name="Pangilinan J.L."/>
            <person name="Lapidus A."/>
            <person name="Lowry S."/>
            <person name="Kyrpides N.C."/>
            <person name="McMahon K.D."/>
            <person name="Hugenholtz P."/>
        </authorList>
    </citation>
    <scope>NUCLEOTIDE SEQUENCE [LARGE SCALE GENOMIC DNA]</scope>
    <source>
        <strain evidence="3">UW-1</strain>
    </source>
</reference>
<dbReference type="Gene3D" id="3.40.50.300">
    <property type="entry name" value="P-loop containing nucleotide triphosphate hydrolases"/>
    <property type="match status" value="1"/>
</dbReference>
<dbReference type="Pfam" id="PF05729">
    <property type="entry name" value="NACHT"/>
    <property type="match status" value="1"/>
</dbReference>
<protein>
    <recommendedName>
        <fullName evidence="4">DUF4062 domain-containing protein</fullName>
    </recommendedName>
</protein>
<sequence>MQTRTCLSMPILMMPYRIFLSSPGDCVEERSAVHAVVTRVNADPLVSSFVCLEVVAWDWGVSVPFEALSSPQVSVNRHLRTPDDCDLFLGIFNCRFGTPLPGREFRKLDGTPYQSGSEYEFHRAWEARRRGASRPEILMYRRQQELPTCQDNEQLKKLEAFFQQPPFMENDQWTGAVDRYQSLDEFARKVEGHLRRLLSQRQPASLPRFRDWLNNQASLLTANAGPRYTSDAHVETNISQAFDWLLVRQPAIAKLDKALSEVWKHLDRDDAFSVIRADMEQIADALRADMYWQTTPDFPFMLGTLARAEAHAWAEHEMHERAKEQEARNDTWRYREHSLRQAAYMAGEASDLLRNYWSLSQQRVMLLTGPAGQGKTHTLVHEVNQILAAEGIALGVLGQTLSTADTLWDAICRRAGWLGTHDQLLNKLENEAANRNQRALLVMDALNETPDRRRWRNELAGMIQEVLLRPHLALAISVRTDYLKQTLPLLPDGMDAPWVKWEHPGFSGIEPDALLRYFEHHGVKAPVAPPLGEFGNPLYVQLLARSMRGHPLQHWLPSWLEVWRAWMVRLEEDSKDRLSLDNASRPEVMRRTMSKLAQAMLEDGHFNLLRNQADDISREMTGIDGVIAFLCSSGALIDRLENDEDVVEFGFERLSDTFLADRLLAKLFEGKVSKEEKLVVLRTALAPGGDLHPLASSDYVDHPLYFRRAGLLEALCLAVPQCTGAELPTLLPNNDADFRDWELSQAFCDSLRWRCRPEEFGMDGKALRDLWRRYSDRSNPASELDEIIRFALIPGHPFAMEQAIHPRLLAQETPGARDAMWSVNLVPLWRDEHSNLRQLVIWARDANLHDAHADIALPAARLLAWICATSQKGLRLAAMKGLTRLLAACPRVMEAFLPDFLGVNDAYVLEAVLVAVWGVVQDGSDAQAGTLAARQVYESQFPEGNARWCHITLRHYARRIVEEACRNGWLPDIDPNSVRPPYRSKLPLGEVPSNKGLKALDASKGFGRIIFSSTSNDFYRYIMGGNSASLDFLSKPLPDSAEPARPFTRAESLISRGADESIFDLALAARFVAWNCLALGWTAERFEDFDTGLYTRGHSRMGDDEGTERIGKKYQWISWYTLLAFLSDNYAMTPAWNKGPRVYETPAQVHVNPHDPARWLQVVAPAISRNDKQEFWCIPSLPSWPLHNLEEMKAWVASLSYDLPPADVIGCAPALPREWGDGPWLRLAAEHIWQSKFAPGGWGLGKDYFADLWWQCWPMLIYADDLPRLLEKVSEPKVQKELAAVGRIDPANDWHAPLAQWPATQADWDSGFRKSKPNNRHDFWLPVRWRPMVGECGHPDRRDDHAPVLLPMPSLFREWGLELDLRRGLILHQGEPVFGLAGWLFGESALFVNLPRFLGLLGASGYALIWRWCGERRAFMNLGLGGRDEEDFAWADYHGIGYLGADGRLQGAWSEKKIRRRE</sequence>
<gene>
    <name evidence="3" type="ordered locus">CAP2UW1_4386</name>
</gene>
<evidence type="ECO:0000259" key="2">
    <source>
        <dbReference type="Pfam" id="PF13271"/>
    </source>
</evidence>
<dbReference type="eggNOG" id="COG5635">
    <property type="taxonomic scope" value="Bacteria"/>
</dbReference>
<dbReference type="InterPro" id="IPR027417">
    <property type="entry name" value="P-loop_NTPase"/>
</dbReference>